<sequence length="60" mass="6887">MLGVTLVVAAHDTTEQHITKHHKTQYSTWWEAGRGSRVMDIIVKWKYSESDGCDEGRQVL</sequence>
<organism evidence="1 2">
    <name type="scientific">Portunus trituberculatus</name>
    <name type="common">Swimming crab</name>
    <name type="synonym">Neptunus trituberculatus</name>
    <dbReference type="NCBI Taxonomy" id="210409"/>
    <lineage>
        <taxon>Eukaryota</taxon>
        <taxon>Metazoa</taxon>
        <taxon>Ecdysozoa</taxon>
        <taxon>Arthropoda</taxon>
        <taxon>Crustacea</taxon>
        <taxon>Multicrustacea</taxon>
        <taxon>Malacostraca</taxon>
        <taxon>Eumalacostraca</taxon>
        <taxon>Eucarida</taxon>
        <taxon>Decapoda</taxon>
        <taxon>Pleocyemata</taxon>
        <taxon>Brachyura</taxon>
        <taxon>Eubrachyura</taxon>
        <taxon>Portunoidea</taxon>
        <taxon>Portunidae</taxon>
        <taxon>Portuninae</taxon>
        <taxon>Portunus</taxon>
    </lineage>
</organism>
<accession>A0A5B7EW25</accession>
<dbReference type="AlphaFoldDB" id="A0A5B7EW25"/>
<reference evidence="1 2" key="1">
    <citation type="submission" date="2019-05" db="EMBL/GenBank/DDBJ databases">
        <title>Another draft genome of Portunus trituberculatus and its Hox gene families provides insights of decapod evolution.</title>
        <authorList>
            <person name="Jeong J.-H."/>
            <person name="Song I."/>
            <person name="Kim S."/>
            <person name="Choi T."/>
            <person name="Kim D."/>
            <person name="Ryu S."/>
            <person name="Kim W."/>
        </authorList>
    </citation>
    <scope>NUCLEOTIDE SEQUENCE [LARGE SCALE GENOMIC DNA]</scope>
    <source>
        <tissue evidence="1">Muscle</tissue>
    </source>
</reference>
<name>A0A5B7EW25_PORTR</name>
<comment type="caution">
    <text evidence="1">The sequence shown here is derived from an EMBL/GenBank/DDBJ whole genome shotgun (WGS) entry which is preliminary data.</text>
</comment>
<dbReference type="Proteomes" id="UP000324222">
    <property type="component" value="Unassembled WGS sequence"/>
</dbReference>
<dbReference type="EMBL" id="VSRR010003772">
    <property type="protein sequence ID" value="MPC37397.1"/>
    <property type="molecule type" value="Genomic_DNA"/>
</dbReference>
<proteinExistence type="predicted"/>
<evidence type="ECO:0000313" key="2">
    <source>
        <dbReference type="Proteomes" id="UP000324222"/>
    </source>
</evidence>
<gene>
    <name evidence="1" type="ORF">E2C01_030872</name>
</gene>
<protein>
    <submittedName>
        <fullName evidence="1">Uncharacterized protein</fullName>
    </submittedName>
</protein>
<evidence type="ECO:0000313" key="1">
    <source>
        <dbReference type="EMBL" id="MPC37397.1"/>
    </source>
</evidence>
<keyword evidence="2" id="KW-1185">Reference proteome</keyword>